<dbReference type="OrthoDB" id="754047at2759"/>
<proteinExistence type="predicted"/>
<evidence type="ECO:0000313" key="2">
    <source>
        <dbReference type="Proteomes" id="UP001151532"/>
    </source>
</evidence>
<dbReference type="EMBL" id="JAPFFK010000014">
    <property type="protein sequence ID" value="KAJ6719160.1"/>
    <property type="molecule type" value="Genomic_DNA"/>
</dbReference>
<dbReference type="AlphaFoldDB" id="A0A9Q0Z2R4"/>
<keyword evidence="2" id="KW-1185">Reference proteome</keyword>
<protein>
    <submittedName>
        <fullName evidence="1">FOLATE-BIOPTERIN TRANSPORTER 1 CHLOROPLASTIC</fullName>
    </submittedName>
</protein>
<sequence length="91" mass="10168">MLTADVEGEMSSTKKNAMRKSKYLISRICFGVELSPDNIAVAMVYFVQGVLGLARLAVSFYLKDDLHLEPAEVCCPACFPYDDEEMRIVNV</sequence>
<name>A0A9Q0Z2R4_SALPP</name>
<reference evidence="1" key="1">
    <citation type="submission" date="2022-11" db="EMBL/GenBank/DDBJ databases">
        <authorList>
            <person name="Hyden B.L."/>
            <person name="Feng K."/>
            <person name="Yates T."/>
            <person name="Jawdy S."/>
            <person name="Smart L.B."/>
            <person name="Muchero W."/>
        </authorList>
    </citation>
    <scope>NUCLEOTIDE SEQUENCE</scope>
    <source>
        <tissue evidence="1">Shoot tip</tissue>
    </source>
</reference>
<accession>A0A9Q0Z2R4</accession>
<dbReference type="Proteomes" id="UP001151532">
    <property type="component" value="Chromosome 10"/>
</dbReference>
<reference evidence="1" key="2">
    <citation type="journal article" date="2023" name="Int. J. Mol. Sci.">
        <title>De Novo Assembly and Annotation of 11 Diverse Shrub Willow (Salix) Genomes Reveals Novel Gene Organization in Sex-Linked Regions.</title>
        <authorList>
            <person name="Hyden B."/>
            <person name="Feng K."/>
            <person name="Yates T.B."/>
            <person name="Jawdy S."/>
            <person name="Cereghino C."/>
            <person name="Smart L.B."/>
            <person name="Muchero W."/>
        </authorList>
    </citation>
    <scope>NUCLEOTIDE SEQUENCE</scope>
    <source>
        <tissue evidence="1">Shoot tip</tissue>
    </source>
</reference>
<evidence type="ECO:0000313" key="1">
    <source>
        <dbReference type="EMBL" id="KAJ6719160.1"/>
    </source>
</evidence>
<comment type="caution">
    <text evidence="1">The sequence shown here is derived from an EMBL/GenBank/DDBJ whole genome shotgun (WGS) entry which is preliminary data.</text>
</comment>
<gene>
    <name evidence="1" type="ORF">OIU79_006924</name>
</gene>
<organism evidence="1 2">
    <name type="scientific">Salix purpurea</name>
    <name type="common">Purple osier willow</name>
    <dbReference type="NCBI Taxonomy" id="77065"/>
    <lineage>
        <taxon>Eukaryota</taxon>
        <taxon>Viridiplantae</taxon>
        <taxon>Streptophyta</taxon>
        <taxon>Embryophyta</taxon>
        <taxon>Tracheophyta</taxon>
        <taxon>Spermatophyta</taxon>
        <taxon>Magnoliopsida</taxon>
        <taxon>eudicotyledons</taxon>
        <taxon>Gunneridae</taxon>
        <taxon>Pentapetalae</taxon>
        <taxon>rosids</taxon>
        <taxon>fabids</taxon>
        <taxon>Malpighiales</taxon>
        <taxon>Salicaceae</taxon>
        <taxon>Saliceae</taxon>
        <taxon>Salix</taxon>
    </lineage>
</organism>